<dbReference type="RefSeq" id="WP_380583100.1">
    <property type="nucleotide sequence ID" value="NZ_JBHSQJ010000049.1"/>
</dbReference>
<gene>
    <name evidence="1" type="ORF">ACFP3V_12830</name>
</gene>
<protein>
    <submittedName>
        <fullName evidence="1">Uncharacterized protein</fullName>
    </submittedName>
</protein>
<accession>A0ABW1G2M2</accession>
<evidence type="ECO:0000313" key="2">
    <source>
        <dbReference type="Proteomes" id="UP001596174"/>
    </source>
</evidence>
<evidence type="ECO:0000313" key="1">
    <source>
        <dbReference type="EMBL" id="MFC5908096.1"/>
    </source>
</evidence>
<dbReference type="EMBL" id="JBHSQJ010000049">
    <property type="protein sequence ID" value="MFC5908096.1"/>
    <property type="molecule type" value="Genomic_DNA"/>
</dbReference>
<sequence length="62" mass="6399">MTSESPDQVITRVQQARAALAHAAATTDPVGLRIALDELEDALHLARELGVAVPPPTAAQGS</sequence>
<proteinExistence type="predicted"/>
<reference evidence="2" key="1">
    <citation type="journal article" date="2019" name="Int. J. Syst. Evol. Microbiol.">
        <title>The Global Catalogue of Microorganisms (GCM) 10K type strain sequencing project: providing services to taxonomists for standard genome sequencing and annotation.</title>
        <authorList>
            <consortium name="The Broad Institute Genomics Platform"/>
            <consortium name="The Broad Institute Genome Sequencing Center for Infectious Disease"/>
            <person name="Wu L."/>
            <person name="Ma J."/>
        </authorList>
    </citation>
    <scope>NUCLEOTIDE SEQUENCE [LARGE SCALE GENOMIC DNA]</scope>
    <source>
        <strain evidence="2">JCM 4816</strain>
    </source>
</reference>
<organism evidence="1 2">
    <name type="scientific">Streptacidiphilus monticola</name>
    <dbReference type="NCBI Taxonomy" id="2161674"/>
    <lineage>
        <taxon>Bacteria</taxon>
        <taxon>Bacillati</taxon>
        <taxon>Actinomycetota</taxon>
        <taxon>Actinomycetes</taxon>
        <taxon>Kitasatosporales</taxon>
        <taxon>Streptomycetaceae</taxon>
        <taxon>Streptacidiphilus</taxon>
    </lineage>
</organism>
<keyword evidence="2" id="KW-1185">Reference proteome</keyword>
<dbReference type="Proteomes" id="UP001596174">
    <property type="component" value="Unassembled WGS sequence"/>
</dbReference>
<name>A0ABW1G2M2_9ACTN</name>
<comment type="caution">
    <text evidence="1">The sequence shown here is derived from an EMBL/GenBank/DDBJ whole genome shotgun (WGS) entry which is preliminary data.</text>
</comment>